<keyword evidence="3" id="KW-1185">Reference proteome</keyword>
<organism evidence="2 3">
    <name type="scientific">Methylophilales bacterium MBRS-H7</name>
    <dbReference type="NCBI Taxonomy" id="1623450"/>
    <lineage>
        <taxon>Bacteria</taxon>
        <taxon>Pseudomonadati</taxon>
        <taxon>Pseudomonadota</taxon>
        <taxon>Betaproteobacteria</taxon>
        <taxon>Nitrosomonadales</taxon>
        <taxon>OM43 clade</taxon>
    </lineage>
</organism>
<dbReference type="InterPro" id="IPR025641">
    <property type="entry name" value="DUF4340"/>
</dbReference>
<accession>A0A0H4J017</accession>
<feature type="domain" description="DUF4340" evidence="1">
    <location>
        <begin position="67"/>
        <end position="222"/>
    </location>
</feature>
<evidence type="ECO:0000313" key="3">
    <source>
        <dbReference type="Proteomes" id="UP000066549"/>
    </source>
</evidence>
<proteinExistence type="predicted"/>
<dbReference type="Pfam" id="PF14238">
    <property type="entry name" value="DUF4340"/>
    <property type="match status" value="1"/>
</dbReference>
<name>A0A0H4J017_9PROT</name>
<sequence length="296" mass="34920">MNKRWLPIIILILVIAPLAWVSLSFKNQEIEDSSYEISNLKLSEFDEIFIDFPSKAATSFKKINGYWYQTKPYQTRADQNIVYRLLSILAAKSKEKLESLQIEKYGLDKPKLKMTFSNENQKEVFSFGTYNPVTEQQYVLYDNNVYILDGIFSEMASYLPVELIDKKPLAPFEKVMKFDFSRLEQWQENYLRVEIDDMGKIKADGKKIDFDEMQLAEWFTENWLKAVSTSVEPYKFDARIGYKSFDVYLDDKAKITFYRIQESPELLLFRKDEGLLYHFPQDVGFTMLNPNVSRQD</sequence>
<evidence type="ECO:0000259" key="1">
    <source>
        <dbReference type="Pfam" id="PF14238"/>
    </source>
</evidence>
<dbReference type="EMBL" id="CP011002">
    <property type="protein sequence ID" value="AKO66114.1"/>
    <property type="molecule type" value="Genomic_DNA"/>
</dbReference>
<gene>
    <name evidence="2" type="ORF">VI33_05355</name>
</gene>
<dbReference type="AlphaFoldDB" id="A0A0H4J017"/>
<dbReference type="OrthoDB" id="8534137at2"/>
<reference evidence="2 3" key="1">
    <citation type="submission" date="2015-03" db="EMBL/GenBank/DDBJ databases">
        <title>Comparative analysis of the OM43 clade including a novel species from Red Sea uncovers genomic and metabolic diversity among marine methylotrophs.</title>
        <authorList>
            <person name="Jimenez-Infante F."/>
            <person name="Ngugi D.K."/>
            <person name="Vinu M."/>
            <person name="Alam I."/>
            <person name="Kamau A."/>
            <person name="Blom J."/>
            <person name="Bajic V.B."/>
            <person name="Stingl U."/>
        </authorList>
    </citation>
    <scope>NUCLEOTIDE SEQUENCE [LARGE SCALE GENOMIC DNA]</scope>
    <source>
        <strain evidence="2 3">MBRSH7</strain>
    </source>
</reference>
<protein>
    <recommendedName>
        <fullName evidence="1">DUF4340 domain-containing protein</fullName>
    </recommendedName>
</protein>
<evidence type="ECO:0000313" key="2">
    <source>
        <dbReference type="EMBL" id="AKO66114.1"/>
    </source>
</evidence>
<dbReference type="Proteomes" id="UP000066549">
    <property type="component" value="Chromosome"/>
</dbReference>